<dbReference type="InterPro" id="IPR027417">
    <property type="entry name" value="P-loop_NTPase"/>
</dbReference>
<reference evidence="7 8" key="1">
    <citation type="submission" date="2019-06" db="EMBL/GenBank/DDBJ databases">
        <title>Quisquiliibacterium sp. nov., isolated from a maize field.</title>
        <authorList>
            <person name="Lin S.-Y."/>
            <person name="Tsai C.-F."/>
            <person name="Young C.-C."/>
        </authorList>
    </citation>
    <scope>NUCLEOTIDE SEQUENCE [LARGE SCALE GENOMIC DNA]</scope>
    <source>
        <strain evidence="7 8">CC-CFT501</strain>
    </source>
</reference>
<evidence type="ECO:0000259" key="5">
    <source>
        <dbReference type="PROSITE" id="PS51192"/>
    </source>
</evidence>
<evidence type="ECO:0000313" key="8">
    <source>
        <dbReference type="Proteomes" id="UP000321548"/>
    </source>
</evidence>
<feature type="region of interest" description="Disordered" evidence="2">
    <location>
        <begin position="325"/>
        <end position="346"/>
    </location>
</feature>
<feature type="domain" description="PLD phosphodiesterase" evidence="3">
    <location>
        <begin position="240"/>
        <end position="271"/>
    </location>
</feature>
<evidence type="ECO:0000259" key="4">
    <source>
        <dbReference type="PROSITE" id="PS51084"/>
    </source>
</evidence>
<evidence type="ECO:0000256" key="2">
    <source>
        <dbReference type="SAM" id="MobiDB-lite"/>
    </source>
</evidence>
<dbReference type="Pfam" id="PF00271">
    <property type="entry name" value="Helicase_C"/>
    <property type="match status" value="1"/>
</dbReference>
<dbReference type="AlphaFoldDB" id="A0A5C8NUN2"/>
<dbReference type="PROSITE" id="PS00892">
    <property type="entry name" value="HIT_1"/>
    <property type="match status" value="1"/>
</dbReference>
<gene>
    <name evidence="7" type="ORF">FHP08_14255</name>
</gene>
<dbReference type="PANTHER" id="PTHR47396:SF1">
    <property type="entry name" value="ATP-DEPENDENT HELICASE IRC3-RELATED"/>
    <property type="match status" value="1"/>
</dbReference>
<dbReference type="SUPFAM" id="SSF52540">
    <property type="entry name" value="P-loop containing nucleoside triphosphate hydrolases"/>
    <property type="match status" value="1"/>
</dbReference>
<dbReference type="PROSITE" id="PS50035">
    <property type="entry name" value="PLD"/>
    <property type="match status" value="1"/>
</dbReference>
<dbReference type="CDD" id="cd18799">
    <property type="entry name" value="SF2_C_EcoAI-like"/>
    <property type="match status" value="1"/>
</dbReference>
<evidence type="ECO:0000256" key="1">
    <source>
        <dbReference type="PROSITE-ProRule" id="PRU00464"/>
    </source>
</evidence>
<keyword evidence="8" id="KW-1185">Reference proteome</keyword>
<dbReference type="GO" id="GO:0003677">
    <property type="term" value="F:DNA binding"/>
    <property type="evidence" value="ECO:0007669"/>
    <property type="project" value="InterPro"/>
</dbReference>
<dbReference type="InterPro" id="IPR011146">
    <property type="entry name" value="HIT-like"/>
</dbReference>
<dbReference type="PROSITE" id="PS51192">
    <property type="entry name" value="HELICASE_ATP_BIND_1"/>
    <property type="match status" value="1"/>
</dbReference>
<dbReference type="PANTHER" id="PTHR47396">
    <property type="entry name" value="TYPE I RESTRICTION ENZYME ECOKI R PROTEIN"/>
    <property type="match status" value="1"/>
</dbReference>
<feature type="short sequence motif" description="Histidine triad motif" evidence="1">
    <location>
        <begin position="97"/>
        <end position="101"/>
    </location>
</feature>
<dbReference type="SMART" id="SM00487">
    <property type="entry name" value="DEXDc"/>
    <property type="match status" value="1"/>
</dbReference>
<dbReference type="SUPFAM" id="SSF54197">
    <property type="entry name" value="HIT-like"/>
    <property type="match status" value="1"/>
</dbReference>
<dbReference type="Proteomes" id="UP000321548">
    <property type="component" value="Unassembled WGS sequence"/>
</dbReference>
<name>A0A5C8NUN2_9BURK</name>
<dbReference type="Pfam" id="PF04851">
    <property type="entry name" value="ResIII"/>
    <property type="match status" value="1"/>
</dbReference>
<feature type="domain" description="HIT" evidence="4">
    <location>
        <begin position="6"/>
        <end position="112"/>
    </location>
</feature>
<dbReference type="InterPro" id="IPR019808">
    <property type="entry name" value="Histidine_triad_CS"/>
</dbReference>
<organism evidence="7 8">
    <name type="scientific">Zeimonas arvi</name>
    <dbReference type="NCBI Taxonomy" id="2498847"/>
    <lineage>
        <taxon>Bacteria</taxon>
        <taxon>Pseudomonadati</taxon>
        <taxon>Pseudomonadota</taxon>
        <taxon>Betaproteobacteria</taxon>
        <taxon>Burkholderiales</taxon>
        <taxon>Burkholderiaceae</taxon>
        <taxon>Zeimonas</taxon>
    </lineage>
</organism>
<dbReference type="Pfam" id="PF01230">
    <property type="entry name" value="HIT"/>
    <property type="match status" value="1"/>
</dbReference>
<dbReference type="EMBL" id="VDUY01000005">
    <property type="protein sequence ID" value="TXL64883.1"/>
    <property type="molecule type" value="Genomic_DNA"/>
</dbReference>
<dbReference type="Gene3D" id="3.30.870.10">
    <property type="entry name" value="Endonuclease Chain A"/>
    <property type="match status" value="1"/>
</dbReference>
<evidence type="ECO:0000259" key="3">
    <source>
        <dbReference type="PROSITE" id="PS50035"/>
    </source>
</evidence>
<dbReference type="GO" id="GO:0005829">
    <property type="term" value="C:cytosol"/>
    <property type="evidence" value="ECO:0007669"/>
    <property type="project" value="TreeGrafter"/>
</dbReference>
<dbReference type="SMART" id="SM00490">
    <property type="entry name" value="HELICc"/>
    <property type="match status" value="1"/>
</dbReference>
<protein>
    <submittedName>
        <fullName evidence="7">DUF3427 domain-containing protein</fullName>
    </submittedName>
</protein>
<dbReference type="CDD" id="cd18032">
    <property type="entry name" value="DEXHc_RE_I_III_res"/>
    <property type="match status" value="1"/>
</dbReference>
<dbReference type="InterPro" id="IPR014001">
    <property type="entry name" value="Helicase_ATP-bd"/>
</dbReference>
<dbReference type="GO" id="GO:0006793">
    <property type="term" value="P:phosphorus metabolic process"/>
    <property type="evidence" value="ECO:0007669"/>
    <property type="project" value="UniProtKB-ARBA"/>
</dbReference>
<dbReference type="OrthoDB" id="9804086at2"/>
<dbReference type="Gene3D" id="3.30.428.10">
    <property type="entry name" value="HIT-like"/>
    <property type="match status" value="1"/>
</dbReference>
<dbReference type="InterPro" id="IPR036265">
    <property type="entry name" value="HIT-like_sf"/>
</dbReference>
<comment type="caution">
    <text evidence="7">The sequence shown here is derived from an EMBL/GenBank/DDBJ whole genome shotgun (WGS) entry which is preliminary data.</text>
</comment>
<dbReference type="InterPro" id="IPR006935">
    <property type="entry name" value="Helicase/UvrB_N"/>
</dbReference>
<dbReference type="Gene3D" id="3.40.50.300">
    <property type="entry name" value="P-loop containing nucleotide triphosphate hydrolases"/>
    <property type="match status" value="2"/>
</dbReference>
<dbReference type="PROSITE" id="PS51084">
    <property type="entry name" value="HIT_2"/>
    <property type="match status" value="1"/>
</dbReference>
<feature type="domain" description="Helicase C-terminal" evidence="6">
    <location>
        <begin position="560"/>
        <end position="731"/>
    </location>
</feature>
<dbReference type="InterPro" id="IPR001650">
    <property type="entry name" value="Helicase_C-like"/>
</dbReference>
<evidence type="ECO:0000259" key="6">
    <source>
        <dbReference type="PROSITE" id="PS51194"/>
    </source>
</evidence>
<dbReference type="InterPro" id="IPR021835">
    <property type="entry name" value="DUF3427"/>
</dbReference>
<dbReference type="GO" id="GO:0016787">
    <property type="term" value="F:hydrolase activity"/>
    <property type="evidence" value="ECO:0007669"/>
    <property type="project" value="InterPro"/>
</dbReference>
<proteinExistence type="predicted"/>
<evidence type="ECO:0000313" key="7">
    <source>
        <dbReference type="EMBL" id="TXL64883.1"/>
    </source>
</evidence>
<dbReference type="PROSITE" id="PS51194">
    <property type="entry name" value="HELICASE_CTER"/>
    <property type="match status" value="1"/>
</dbReference>
<sequence length="1201" mass="134007">MTSDPRVCPFCAVDANRVFLEWTHICALWDGFPVSDGHALIVPRRHIPTWFDASLDERAEIFGAIERVCDFIRSRGPVDGFNVGINMGEAAGQTVPHLHLHVIPRRHGDVSDPRGGVRHVIPEKANYLVNRETPSTLLTAQEPRIVEAVLTTGGDNPLLTQLERDLANALTLDIAVAFVMPTGVDRLYPHFEDLLTRGGRLRLLTGDYLDVSDPDALHRLMDLRALYGSERCVLRIFESKGHSFHPKAYVLTHSVGRGVAYVGSSNMSGSALGDGIEWNYRVASARDADGWSRVRTAFEALFSHSSTTDLDERWLAAYQSRRRAPISGASGPVDQSVETPLPPPEPNLVQREALDALRRTRAEGYRAGLVVMATGLGKTWLAAFDTANESFARILFIAHREEILSQAVATFRRIRPQASMGLFNGSERAPDAEILFASVQTLSRVEHLRRFDPKDFDYVVVDEFHHAAAATYRRLIDYFEPRFLLGLTATPERSDGGDLLALCQENLVYRCSVPRGIEVGLLSAYRYFGVPDDVDYTNIPWRSTRFDEEALTEAVATQRRAQNILEQWRKRGGERTLAFCVSQRHANFMRRYFESNGVKCAAVHSGAESDARSVSLELLASGELSVVFAVDMFNEGVDVPAIDTVMMLRPTESQIVWLQQFGRGLRKHGDKRLTVIDYIGNHRSFLLKARTLLALPAGSDRDLYAALSKAEANELDLPPGCEVTYDLEALNIMRALLRIPSDQSDALRDYYVDFRDRNGERPKATEVYHDGYLPRSGNRRYGSWLGLVDAMGDLDADEKRALQHSRAFLDALESTRMTRSFKMLVLLGMLNTDAIPGQGIEVDALAGEVGRLASRNPKLVADLGVPVDDLSGMRSLVERGPIAAWTGEHAVSNAPAFTYESGVFRYAQDVPEQLREHFQSFVRELAEWRLAEYLSRVGPPVGEVSFTMKVSHAKGRPMLFLPDRDKTAGLPEGWQSVLIDGKSYEANFVEVAVNVLRAAGSQDNSLPSILRSWFGHDAGLPGTNHVVVCERTDGEWTLRPANRRNSDEAEIHRRYTREQIPRLFDAEFSEAIWNAGFVVVSPSEPKHIVLLVTLQKGGMTSNFQYGDHFLSSDMFQWQSQNRTKQESKSGTLIREHQAIGARVELFVRAEKKLAGGGAAPFVYCGPVTFVDWEGEKPITVRWRLEQPLTGRLAKEFSAPSS</sequence>
<accession>A0A5C8NUN2</accession>
<dbReference type="Pfam" id="PF11907">
    <property type="entry name" value="DUF3427"/>
    <property type="match status" value="1"/>
</dbReference>
<dbReference type="InterPro" id="IPR001736">
    <property type="entry name" value="PLipase_D/transphosphatidylase"/>
</dbReference>
<dbReference type="GO" id="GO:0005524">
    <property type="term" value="F:ATP binding"/>
    <property type="evidence" value="ECO:0007669"/>
    <property type="project" value="InterPro"/>
</dbReference>
<dbReference type="RefSeq" id="WP_147705132.1">
    <property type="nucleotide sequence ID" value="NZ_VDUY01000005.1"/>
</dbReference>
<feature type="domain" description="Helicase ATP-binding" evidence="5">
    <location>
        <begin position="359"/>
        <end position="509"/>
    </location>
</feature>
<dbReference type="InterPro" id="IPR050742">
    <property type="entry name" value="Helicase_Restrict-Modif_Enz"/>
</dbReference>